<organism evidence="2 3">
    <name type="scientific">Pseudobacter ginsenosidimutans</name>
    <dbReference type="NCBI Taxonomy" id="661488"/>
    <lineage>
        <taxon>Bacteria</taxon>
        <taxon>Pseudomonadati</taxon>
        <taxon>Bacteroidota</taxon>
        <taxon>Chitinophagia</taxon>
        <taxon>Chitinophagales</taxon>
        <taxon>Chitinophagaceae</taxon>
        <taxon>Pseudobacter</taxon>
    </lineage>
</organism>
<evidence type="ECO:0000256" key="1">
    <source>
        <dbReference type="SAM" id="Phobius"/>
    </source>
</evidence>
<dbReference type="EMBL" id="SGXA01000005">
    <property type="protein sequence ID" value="RZS65511.1"/>
    <property type="molecule type" value="Genomic_DNA"/>
</dbReference>
<comment type="caution">
    <text evidence="2">The sequence shown here is derived from an EMBL/GenBank/DDBJ whole genome shotgun (WGS) entry which is preliminary data.</text>
</comment>
<evidence type="ECO:0000313" key="3">
    <source>
        <dbReference type="Proteomes" id="UP000293874"/>
    </source>
</evidence>
<dbReference type="AlphaFoldDB" id="A0A4Q7MCE8"/>
<accession>A0A4Q7MCE8</accession>
<proteinExistence type="predicted"/>
<feature type="transmembrane region" description="Helical" evidence="1">
    <location>
        <begin position="20"/>
        <end position="40"/>
    </location>
</feature>
<dbReference type="RefSeq" id="WP_130544171.1">
    <property type="nucleotide sequence ID" value="NZ_CP042431.1"/>
</dbReference>
<feature type="transmembrane region" description="Helical" evidence="1">
    <location>
        <begin position="76"/>
        <end position="100"/>
    </location>
</feature>
<feature type="transmembrane region" description="Helical" evidence="1">
    <location>
        <begin position="106"/>
        <end position="123"/>
    </location>
</feature>
<sequence>MKALDNYSDRNIETAMGNLLRYGVLLSAAIVLVGGGIYLARHGHEQPAFRSFSGEPKQFTNLAMIFEYAGKGSGRAIIQVGVLVLIATPIARIVFSIIGFIKEKDVLYTGITLFVLGVIIASLL</sequence>
<name>A0A4Q7MCE8_9BACT</name>
<protein>
    <submittedName>
        <fullName evidence="2">Putative membrane protein</fullName>
    </submittedName>
</protein>
<evidence type="ECO:0000313" key="2">
    <source>
        <dbReference type="EMBL" id="RZS65511.1"/>
    </source>
</evidence>
<keyword evidence="1" id="KW-0812">Transmembrane</keyword>
<dbReference type="Pfam" id="PF07843">
    <property type="entry name" value="DUF1634"/>
    <property type="match status" value="1"/>
</dbReference>
<dbReference type="OrthoDB" id="1072981at2"/>
<keyword evidence="1" id="KW-1133">Transmembrane helix</keyword>
<gene>
    <name evidence="2" type="ORF">EV199_5685</name>
</gene>
<dbReference type="InterPro" id="IPR012861">
    <property type="entry name" value="DUF1634"/>
</dbReference>
<keyword evidence="1" id="KW-0472">Membrane</keyword>
<reference evidence="2 3" key="1">
    <citation type="submission" date="2019-02" db="EMBL/GenBank/DDBJ databases">
        <title>Genomic Encyclopedia of Type Strains, Phase IV (KMG-IV): sequencing the most valuable type-strain genomes for metagenomic binning, comparative biology and taxonomic classification.</title>
        <authorList>
            <person name="Goeker M."/>
        </authorList>
    </citation>
    <scope>NUCLEOTIDE SEQUENCE [LARGE SCALE GENOMIC DNA]</scope>
    <source>
        <strain evidence="2 3">DSM 18116</strain>
    </source>
</reference>
<dbReference type="Proteomes" id="UP000293874">
    <property type="component" value="Unassembled WGS sequence"/>
</dbReference>
<keyword evidence="3" id="KW-1185">Reference proteome</keyword>